<organism evidence="2 3">
    <name type="scientific">Nibricoccus aquaticus</name>
    <dbReference type="NCBI Taxonomy" id="2576891"/>
    <lineage>
        <taxon>Bacteria</taxon>
        <taxon>Pseudomonadati</taxon>
        <taxon>Verrucomicrobiota</taxon>
        <taxon>Opitutia</taxon>
        <taxon>Opitutales</taxon>
        <taxon>Opitutaceae</taxon>
        <taxon>Nibricoccus</taxon>
    </lineage>
</organism>
<dbReference type="AlphaFoldDB" id="A0A290QCU1"/>
<dbReference type="RefSeq" id="WP_096055698.1">
    <property type="nucleotide sequence ID" value="NZ_CP023344.1"/>
</dbReference>
<feature type="region of interest" description="Disordered" evidence="1">
    <location>
        <begin position="59"/>
        <end position="78"/>
    </location>
</feature>
<protein>
    <recommendedName>
        <fullName evidence="4">Flagellar protein FlgN</fullName>
    </recommendedName>
</protein>
<keyword evidence="3" id="KW-1185">Reference proteome</keyword>
<evidence type="ECO:0000256" key="1">
    <source>
        <dbReference type="SAM" id="MobiDB-lite"/>
    </source>
</evidence>
<feature type="region of interest" description="Disordered" evidence="1">
    <location>
        <begin position="114"/>
        <end position="139"/>
    </location>
</feature>
<gene>
    <name evidence="2" type="ORF">CMV30_08935</name>
</gene>
<dbReference type="Proteomes" id="UP000217265">
    <property type="component" value="Chromosome"/>
</dbReference>
<proteinExistence type="predicted"/>
<name>A0A290QCU1_9BACT</name>
<dbReference type="OrthoDB" id="196705at2"/>
<dbReference type="EMBL" id="CP023344">
    <property type="protein sequence ID" value="ATC64066.1"/>
    <property type="molecule type" value="Genomic_DNA"/>
</dbReference>
<evidence type="ECO:0008006" key="4">
    <source>
        <dbReference type="Google" id="ProtNLM"/>
    </source>
</evidence>
<feature type="compositionally biased region" description="Low complexity" evidence="1">
    <location>
        <begin position="117"/>
        <end position="128"/>
    </location>
</feature>
<evidence type="ECO:0000313" key="2">
    <source>
        <dbReference type="EMBL" id="ATC64066.1"/>
    </source>
</evidence>
<dbReference type="KEGG" id="vbh:CMV30_08935"/>
<reference evidence="2 3" key="1">
    <citation type="submission" date="2017-09" db="EMBL/GenBank/DDBJ databases">
        <title>Complete genome sequence of Verrucomicrobial strain HZ-65, isolated from freshwater.</title>
        <authorList>
            <person name="Choi A."/>
        </authorList>
    </citation>
    <scope>NUCLEOTIDE SEQUENCE [LARGE SCALE GENOMIC DNA]</scope>
    <source>
        <strain evidence="2 3">HZ-65</strain>
    </source>
</reference>
<accession>A0A290QCU1</accession>
<feature type="compositionally biased region" description="Low complexity" evidence="1">
    <location>
        <begin position="59"/>
        <end position="70"/>
    </location>
</feature>
<sequence>MTPTEALRHHQNLCDELHQLALEENRFLKQNQRVPDAPLLEKKRALLARLDESLSAIKAGNAAASSGSPARPDPDRSEIIEKSRAKLLQILHLDRENEQLLLRYSLGARPARPVQNASAPVSPAATAPGHLQRLYDRHR</sequence>
<evidence type="ECO:0000313" key="3">
    <source>
        <dbReference type="Proteomes" id="UP000217265"/>
    </source>
</evidence>